<keyword evidence="4" id="KW-1185">Reference proteome</keyword>
<evidence type="ECO:0000313" key="3">
    <source>
        <dbReference type="EMBL" id="KAA0190440.1"/>
    </source>
</evidence>
<dbReference type="EMBL" id="LUCM01007072">
    <property type="protein sequence ID" value="KAA0190440.1"/>
    <property type="molecule type" value="Genomic_DNA"/>
</dbReference>
<dbReference type="Proteomes" id="UP000728185">
    <property type="component" value="Unassembled WGS sequence"/>
</dbReference>
<dbReference type="InterPro" id="IPR015760">
    <property type="entry name" value="TIF_IF2"/>
</dbReference>
<keyword evidence="1" id="KW-0547">Nucleotide-binding</keyword>
<accession>A0A8E0RSE4</accession>
<dbReference type="Gene3D" id="3.40.50.300">
    <property type="entry name" value="P-loop containing nucleotide triphosphate hydrolases"/>
    <property type="match status" value="1"/>
</dbReference>
<dbReference type="GO" id="GO:0003743">
    <property type="term" value="F:translation initiation factor activity"/>
    <property type="evidence" value="ECO:0007669"/>
    <property type="project" value="UniProtKB-KW"/>
</dbReference>
<evidence type="ECO:0000256" key="1">
    <source>
        <dbReference type="ARBA" id="ARBA00022741"/>
    </source>
</evidence>
<keyword evidence="3" id="KW-0396">Initiation factor</keyword>
<keyword evidence="2" id="KW-0342">GTP-binding</keyword>
<comment type="caution">
    <text evidence="3">The sequence shown here is derived from an EMBL/GenBank/DDBJ whole genome shotgun (WGS) entry which is preliminary data.</text>
</comment>
<dbReference type="GO" id="GO:0005525">
    <property type="term" value="F:GTP binding"/>
    <property type="evidence" value="ECO:0007669"/>
    <property type="project" value="UniProtKB-KW"/>
</dbReference>
<proteinExistence type="predicted"/>
<name>A0A8E0RSE4_9TREM</name>
<evidence type="ECO:0000313" key="4">
    <source>
        <dbReference type="Proteomes" id="UP000728185"/>
    </source>
</evidence>
<dbReference type="OrthoDB" id="4928at2759"/>
<dbReference type="InterPro" id="IPR027417">
    <property type="entry name" value="P-loop_NTPase"/>
</dbReference>
<evidence type="ECO:0000256" key="2">
    <source>
        <dbReference type="ARBA" id="ARBA00023134"/>
    </source>
</evidence>
<reference evidence="3" key="1">
    <citation type="submission" date="2019-05" db="EMBL/GenBank/DDBJ databases">
        <title>Annotation for the trematode Fasciolopsis buski.</title>
        <authorList>
            <person name="Choi Y.-J."/>
        </authorList>
    </citation>
    <scope>NUCLEOTIDE SEQUENCE</scope>
    <source>
        <strain evidence="3">HT</strain>
        <tissue evidence="3">Whole worm</tissue>
    </source>
</reference>
<dbReference type="SUPFAM" id="SSF50447">
    <property type="entry name" value="Translation proteins"/>
    <property type="match status" value="1"/>
</dbReference>
<dbReference type="PANTHER" id="PTHR43381:SF4">
    <property type="entry name" value="EUKARYOTIC TRANSLATION INITIATION FACTOR 5B"/>
    <property type="match status" value="1"/>
</dbReference>
<dbReference type="SUPFAM" id="SSF52540">
    <property type="entry name" value="P-loop containing nucleoside triphosphate hydrolases"/>
    <property type="match status" value="1"/>
</dbReference>
<dbReference type="PANTHER" id="PTHR43381">
    <property type="entry name" value="TRANSLATION INITIATION FACTOR IF-2-RELATED"/>
    <property type="match status" value="1"/>
</dbReference>
<protein>
    <submittedName>
        <fullName evidence="3">Eukaryotic translation initiation factor 5B</fullName>
    </submittedName>
</protein>
<organism evidence="3 4">
    <name type="scientific">Fasciolopsis buskii</name>
    <dbReference type="NCBI Taxonomy" id="27845"/>
    <lineage>
        <taxon>Eukaryota</taxon>
        <taxon>Metazoa</taxon>
        <taxon>Spiralia</taxon>
        <taxon>Lophotrochozoa</taxon>
        <taxon>Platyhelminthes</taxon>
        <taxon>Trematoda</taxon>
        <taxon>Digenea</taxon>
        <taxon>Plagiorchiida</taxon>
        <taxon>Echinostomata</taxon>
        <taxon>Echinostomatoidea</taxon>
        <taxon>Fasciolidae</taxon>
        <taxon>Fasciolopsis</taxon>
    </lineage>
</organism>
<dbReference type="AlphaFoldDB" id="A0A8E0RSE4"/>
<keyword evidence="3" id="KW-0648">Protein biosynthesis</keyword>
<gene>
    <name evidence="3" type="ORF">FBUS_07836</name>
</gene>
<sequence length="189" mass="21114">MHGIEEQTKESFWILRSRKTPFSVALNKVDPLYGRKSNPYLDIKTTHGSQNQTTLNDLDDHFNSVVQEFDLMELNAELFYRNSNQNSCISMVHTSANSSDGMGDLLVILCLDLQNKPSKRLAFSEKLHEFVMELNELQGLGTTISVIVVSGFIKESDTIVLASREGPIATQVHGLLQPTSMAELRAKVS</sequence>
<dbReference type="Gene3D" id="2.40.30.10">
    <property type="entry name" value="Translation factors"/>
    <property type="match status" value="1"/>
</dbReference>
<dbReference type="GO" id="GO:0005739">
    <property type="term" value="C:mitochondrion"/>
    <property type="evidence" value="ECO:0007669"/>
    <property type="project" value="TreeGrafter"/>
</dbReference>
<dbReference type="InterPro" id="IPR009000">
    <property type="entry name" value="Transl_B-barrel_sf"/>
</dbReference>